<feature type="coiled-coil region" evidence="16">
    <location>
        <begin position="205"/>
        <end position="232"/>
    </location>
</feature>
<dbReference type="InterPro" id="IPR004358">
    <property type="entry name" value="Sig_transdc_His_kin-like_C"/>
</dbReference>
<dbReference type="Proteomes" id="UP000092931">
    <property type="component" value="Chromosome"/>
</dbReference>
<evidence type="ECO:0000256" key="14">
    <source>
        <dbReference type="ARBA" id="ARBA00024827"/>
    </source>
</evidence>
<evidence type="ECO:0000256" key="5">
    <source>
        <dbReference type="ARBA" id="ARBA00017322"/>
    </source>
</evidence>
<comment type="cofactor">
    <cofactor evidence="2">
        <name>[4Fe-4S] cluster</name>
        <dbReference type="ChEBI" id="CHEBI:49883"/>
    </cofactor>
</comment>
<dbReference type="Pfam" id="PF07730">
    <property type="entry name" value="HisKA_3"/>
    <property type="match status" value="1"/>
</dbReference>
<keyword evidence="8" id="KW-0808">Transferase</keyword>
<dbReference type="InterPro" id="IPR050482">
    <property type="entry name" value="Sensor_HK_TwoCompSys"/>
</dbReference>
<dbReference type="Gene3D" id="3.30.565.10">
    <property type="entry name" value="Histidine kinase-like ATPase, C-terminal domain"/>
    <property type="match status" value="1"/>
</dbReference>
<evidence type="ECO:0000313" key="18">
    <source>
        <dbReference type="EMBL" id="ANX01415.1"/>
    </source>
</evidence>
<dbReference type="SUPFAM" id="SSF55874">
    <property type="entry name" value="ATPase domain of HSP90 chaperone/DNA topoisomerase II/histidine kinase"/>
    <property type="match status" value="1"/>
</dbReference>
<dbReference type="AlphaFoldDB" id="A0A1B1YKX0"/>
<keyword evidence="12" id="KW-0902">Two-component regulatory system</keyword>
<comment type="subcellular location">
    <subcellularLocation>
        <location evidence="3">Cytoplasm</location>
    </subcellularLocation>
</comment>
<gene>
    <name evidence="18" type="ORF">CSTERLE_07470</name>
</gene>
<feature type="coiled-coil region" evidence="16">
    <location>
        <begin position="116"/>
        <end position="164"/>
    </location>
</feature>
<dbReference type="Pfam" id="PF05384">
    <property type="entry name" value="DegS"/>
    <property type="match status" value="1"/>
</dbReference>
<dbReference type="EC" id="2.7.13.3" evidence="4"/>
<dbReference type="InterPro" id="IPR011712">
    <property type="entry name" value="Sig_transdc_His_kin_sub3_dim/P"/>
</dbReference>
<dbReference type="PANTHER" id="PTHR24421:SF55">
    <property type="entry name" value="SENSOR HISTIDINE KINASE YDFH"/>
    <property type="match status" value="1"/>
</dbReference>
<accession>A0A1B1YKX0</accession>
<dbReference type="SMART" id="SM00387">
    <property type="entry name" value="HATPase_c"/>
    <property type="match status" value="1"/>
</dbReference>
<evidence type="ECO:0000256" key="11">
    <source>
        <dbReference type="ARBA" id="ARBA00023004"/>
    </source>
</evidence>
<proteinExistence type="predicted"/>
<dbReference type="GO" id="GO:0051539">
    <property type="term" value="F:4 iron, 4 sulfur cluster binding"/>
    <property type="evidence" value="ECO:0007669"/>
    <property type="project" value="UniProtKB-KW"/>
</dbReference>
<evidence type="ECO:0000256" key="6">
    <source>
        <dbReference type="ARBA" id="ARBA00022485"/>
    </source>
</evidence>
<dbReference type="InterPro" id="IPR008595">
    <property type="entry name" value="DegS"/>
</dbReference>
<evidence type="ECO:0000259" key="17">
    <source>
        <dbReference type="PROSITE" id="PS50109"/>
    </source>
</evidence>
<sequence>MEEFNVSRLNKIIRDTIKMIDRSREAIYDIAEGARIECERLRRDLEELRIEVERIIKKNDELEIALKKSRERLAMVSSNFDKYSQDDIRIAYEQADKIRVELAVNREREKFAIIRRNELERRLREASKTVRKAEQLINQVGTVMEYLSGDLKDLNMQLEDVEKRKYLAIRVIQAQEEERSRVAREIHDGPAQVLSNVVLKAEICEKLIEIDINKAKEELKNLKQIVRESLVDVRRIIYALRPMSLEDIGLIPTLKKYMDKFSYETGITVNFQKRGIEKEVHDKNVALTIFRVVQEALNNVYKHSGAKHASVIMEFTAIDIVITVSDKGKGFNIQEIKVDKDDNMGGFGLFSMKERIELLDGTMEIKSCPGKGTTIRVVLPYV</sequence>
<evidence type="ECO:0000256" key="1">
    <source>
        <dbReference type="ARBA" id="ARBA00000085"/>
    </source>
</evidence>
<comment type="function">
    <text evidence="14">Member of the two-component regulatory system NreB/NreC involved in the control of dissimilatory nitrate/nitrite reduction in response to oxygen. NreB functions as a direct oxygen sensor histidine kinase which is autophosphorylated, in the absence of oxygen, probably at the conserved histidine residue, and transfers its phosphate group probably to a conserved aspartate residue of NreC. NreB/NreC activates the expression of the nitrate (narGHJI) and nitrite (nir) reductase operons, as well as the putative nitrate transporter gene narT.</text>
</comment>
<dbReference type="PROSITE" id="PS50109">
    <property type="entry name" value="HIS_KIN"/>
    <property type="match status" value="1"/>
</dbReference>
<keyword evidence="9" id="KW-0479">Metal-binding</keyword>
<reference evidence="18 19" key="1">
    <citation type="submission" date="2016-02" db="EMBL/GenBank/DDBJ databases">
        <title>Comparison of Clostridium stercorarium subspecies using comparative genomics and transcriptomics.</title>
        <authorList>
            <person name="Schellenberg J."/>
            <person name="Thallinger G."/>
            <person name="Levin D.B."/>
            <person name="Zhang X."/>
            <person name="Alvare G."/>
            <person name="Fristensky B."/>
            <person name="Sparling R."/>
        </authorList>
    </citation>
    <scope>NUCLEOTIDE SEQUENCE [LARGE SCALE GENOMIC DNA]</scope>
    <source>
        <strain evidence="18 19">DSM 9219</strain>
    </source>
</reference>
<organism evidence="18 19">
    <name type="scientific">Thermoclostridium stercorarium subsp. leptospartum DSM 9219</name>
    <dbReference type="NCBI Taxonomy" id="1346611"/>
    <lineage>
        <taxon>Bacteria</taxon>
        <taxon>Bacillati</taxon>
        <taxon>Bacillota</taxon>
        <taxon>Clostridia</taxon>
        <taxon>Eubacteriales</taxon>
        <taxon>Oscillospiraceae</taxon>
        <taxon>Thermoclostridium</taxon>
    </lineage>
</organism>
<keyword evidence="16" id="KW-0175">Coiled coil</keyword>
<dbReference type="InterPro" id="IPR005467">
    <property type="entry name" value="His_kinase_dom"/>
</dbReference>
<evidence type="ECO:0000313" key="19">
    <source>
        <dbReference type="Proteomes" id="UP000092931"/>
    </source>
</evidence>
<evidence type="ECO:0000256" key="12">
    <source>
        <dbReference type="ARBA" id="ARBA00023012"/>
    </source>
</evidence>
<evidence type="ECO:0000256" key="4">
    <source>
        <dbReference type="ARBA" id="ARBA00012438"/>
    </source>
</evidence>
<keyword evidence="6" id="KW-0004">4Fe-4S</keyword>
<dbReference type="Gene3D" id="1.20.5.1930">
    <property type="match status" value="1"/>
</dbReference>
<dbReference type="InterPro" id="IPR016381">
    <property type="entry name" value="Sig_transdc_His_kinase_DegS"/>
</dbReference>
<protein>
    <recommendedName>
        <fullName evidence="5">Oxygen sensor histidine kinase NreB</fullName>
        <ecNumber evidence="4">2.7.13.3</ecNumber>
    </recommendedName>
    <alternativeName>
        <fullName evidence="15">Nitrogen regulation protein B</fullName>
    </alternativeName>
</protein>
<dbReference type="GO" id="GO:0000155">
    <property type="term" value="F:phosphorelay sensor kinase activity"/>
    <property type="evidence" value="ECO:0007669"/>
    <property type="project" value="InterPro"/>
</dbReference>
<keyword evidence="10 18" id="KW-0418">Kinase</keyword>
<evidence type="ECO:0000256" key="16">
    <source>
        <dbReference type="SAM" id="Coils"/>
    </source>
</evidence>
<dbReference type="PANTHER" id="PTHR24421">
    <property type="entry name" value="NITRATE/NITRITE SENSOR PROTEIN NARX-RELATED"/>
    <property type="match status" value="1"/>
</dbReference>
<keyword evidence="13" id="KW-0411">Iron-sulfur</keyword>
<evidence type="ECO:0000256" key="3">
    <source>
        <dbReference type="ARBA" id="ARBA00004496"/>
    </source>
</evidence>
<dbReference type="GO" id="GO:0016020">
    <property type="term" value="C:membrane"/>
    <property type="evidence" value="ECO:0007669"/>
    <property type="project" value="InterPro"/>
</dbReference>
<name>A0A1B1YKX0_THEST</name>
<dbReference type="GO" id="GO:0005737">
    <property type="term" value="C:cytoplasm"/>
    <property type="evidence" value="ECO:0007669"/>
    <property type="project" value="UniProtKB-SubCell"/>
</dbReference>
<dbReference type="EMBL" id="CP014673">
    <property type="protein sequence ID" value="ANX01415.1"/>
    <property type="molecule type" value="Genomic_DNA"/>
</dbReference>
<dbReference type="PIRSF" id="PIRSF003169">
    <property type="entry name" value="STHK_DegS"/>
    <property type="match status" value="1"/>
</dbReference>
<evidence type="ECO:0000256" key="9">
    <source>
        <dbReference type="ARBA" id="ARBA00022723"/>
    </source>
</evidence>
<keyword evidence="11" id="KW-0408">Iron</keyword>
<evidence type="ECO:0000256" key="13">
    <source>
        <dbReference type="ARBA" id="ARBA00023014"/>
    </source>
</evidence>
<keyword evidence="7" id="KW-0963">Cytoplasm</keyword>
<evidence type="ECO:0000256" key="8">
    <source>
        <dbReference type="ARBA" id="ARBA00022679"/>
    </source>
</evidence>
<dbReference type="RefSeq" id="WP_065820817.1">
    <property type="nucleotide sequence ID" value="NZ_CP014673.1"/>
</dbReference>
<feature type="domain" description="Histidine kinase" evidence="17">
    <location>
        <begin position="181"/>
        <end position="382"/>
    </location>
</feature>
<dbReference type="InterPro" id="IPR003594">
    <property type="entry name" value="HATPase_dom"/>
</dbReference>
<evidence type="ECO:0000256" key="10">
    <source>
        <dbReference type="ARBA" id="ARBA00022777"/>
    </source>
</evidence>
<evidence type="ECO:0000256" key="15">
    <source>
        <dbReference type="ARBA" id="ARBA00030800"/>
    </source>
</evidence>
<dbReference type="Pfam" id="PF02518">
    <property type="entry name" value="HATPase_c"/>
    <property type="match status" value="1"/>
</dbReference>
<dbReference type="GO" id="GO:0046872">
    <property type="term" value="F:metal ion binding"/>
    <property type="evidence" value="ECO:0007669"/>
    <property type="project" value="UniProtKB-KW"/>
</dbReference>
<evidence type="ECO:0000256" key="7">
    <source>
        <dbReference type="ARBA" id="ARBA00022490"/>
    </source>
</evidence>
<feature type="coiled-coil region" evidence="16">
    <location>
        <begin position="31"/>
        <end position="79"/>
    </location>
</feature>
<dbReference type="InterPro" id="IPR036890">
    <property type="entry name" value="HATPase_C_sf"/>
</dbReference>
<dbReference type="GO" id="GO:0046983">
    <property type="term" value="F:protein dimerization activity"/>
    <property type="evidence" value="ECO:0007669"/>
    <property type="project" value="InterPro"/>
</dbReference>
<dbReference type="CDD" id="cd16917">
    <property type="entry name" value="HATPase_UhpB-NarQ-NarX-like"/>
    <property type="match status" value="1"/>
</dbReference>
<dbReference type="PRINTS" id="PR00344">
    <property type="entry name" value="BCTRLSENSOR"/>
</dbReference>
<comment type="catalytic activity">
    <reaction evidence="1">
        <text>ATP + protein L-histidine = ADP + protein N-phospho-L-histidine.</text>
        <dbReference type="EC" id="2.7.13.3"/>
    </reaction>
</comment>
<evidence type="ECO:0000256" key="2">
    <source>
        <dbReference type="ARBA" id="ARBA00001966"/>
    </source>
</evidence>